<dbReference type="EMBL" id="CP071595">
    <property type="protein sequence ID" value="QSY52789.1"/>
    <property type="molecule type" value="Genomic_DNA"/>
</dbReference>
<evidence type="ECO:0000313" key="2">
    <source>
        <dbReference type="Proteomes" id="UP000671836"/>
    </source>
</evidence>
<gene>
    <name evidence="1" type="ORF">J3S04_11670</name>
</gene>
<dbReference type="Proteomes" id="UP000671836">
    <property type="component" value="Chromosome"/>
</dbReference>
<proteinExistence type="predicted"/>
<name>A0ABX7RWZ5_9ACTN</name>
<accession>A0ABX7RWZ5</accession>
<keyword evidence="2" id="KW-1185">Reference proteome</keyword>
<sequence>MAWTDEARAGRDTIPPERKKAFNNGMAALRADPYQCGSSAVGDDRNRRDAAIGGVAIIRYEVSPNPQILVITVLRLIALP</sequence>
<evidence type="ECO:0000313" key="1">
    <source>
        <dbReference type="EMBL" id="QSY52789.1"/>
    </source>
</evidence>
<organism evidence="1 2">
    <name type="scientific">Streptomyces griseocarneus</name>
    <dbReference type="NCBI Taxonomy" id="51201"/>
    <lineage>
        <taxon>Bacteria</taxon>
        <taxon>Bacillati</taxon>
        <taxon>Actinomycetota</taxon>
        <taxon>Actinomycetes</taxon>
        <taxon>Kitasatosporales</taxon>
        <taxon>Streptomycetaceae</taxon>
        <taxon>Streptomyces</taxon>
    </lineage>
</organism>
<reference evidence="1 2" key="1">
    <citation type="submission" date="2021-03" db="EMBL/GenBank/DDBJ databases">
        <title>Streptomyces strains.</title>
        <authorList>
            <person name="Lund M.B."/>
            <person name="Toerring T."/>
        </authorList>
    </citation>
    <scope>NUCLEOTIDE SEQUENCE [LARGE SCALE GENOMIC DNA]</scope>
    <source>
        <strain evidence="1 2">KCC S-1010</strain>
    </source>
</reference>
<evidence type="ECO:0008006" key="3">
    <source>
        <dbReference type="Google" id="ProtNLM"/>
    </source>
</evidence>
<dbReference type="RefSeq" id="WP_086572114.1">
    <property type="nucleotide sequence ID" value="NZ_CP071595.1"/>
</dbReference>
<protein>
    <recommendedName>
        <fullName evidence="3">Plasmid stabilization protein</fullName>
    </recommendedName>
</protein>